<organism evidence="2 3">
    <name type="scientific">Streptomyces bambusae</name>
    <dbReference type="NCBI Taxonomy" id="1550616"/>
    <lineage>
        <taxon>Bacteria</taxon>
        <taxon>Bacillati</taxon>
        <taxon>Actinomycetota</taxon>
        <taxon>Actinomycetes</taxon>
        <taxon>Kitasatosporales</taxon>
        <taxon>Streptomycetaceae</taxon>
        <taxon>Streptomyces</taxon>
    </lineage>
</organism>
<keyword evidence="3" id="KW-1185">Reference proteome</keyword>
<gene>
    <name evidence="2" type="ORF">GPJ59_14365</name>
</gene>
<protein>
    <submittedName>
        <fullName evidence="2">Sensor histidine kinase</fullName>
    </submittedName>
</protein>
<feature type="compositionally biased region" description="Low complexity" evidence="1">
    <location>
        <begin position="25"/>
        <end position="40"/>
    </location>
</feature>
<feature type="region of interest" description="Disordered" evidence="1">
    <location>
        <begin position="55"/>
        <end position="74"/>
    </location>
</feature>
<reference evidence="2 3" key="1">
    <citation type="submission" date="2019-12" db="EMBL/GenBank/DDBJ databases">
        <title>Genome sequence of Streptomyces bambusae.</title>
        <authorList>
            <person name="Bansal K."/>
            <person name="Choksket S."/>
            <person name="Korpole S."/>
            <person name="Patil P.B."/>
        </authorList>
    </citation>
    <scope>NUCLEOTIDE SEQUENCE [LARGE SCALE GENOMIC DNA]</scope>
    <source>
        <strain evidence="2 3">SK60</strain>
    </source>
</reference>
<keyword evidence="2" id="KW-0808">Transferase</keyword>
<keyword evidence="2" id="KW-0418">Kinase</keyword>
<dbReference type="GO" id="GO:0016301">
    <property type="term" value="F:kinase activity"/>
    <property type="evidence" value="ECO:0007669"/>
    <property type="project" value="UniProtKB-KW"/>
</dbReference>
<accession>A0ABS6Z5K5</accession>
<dbReference type="EMBL" id="WTFF01000084">
    <property type="protein sequence ID" value="MBW5483034.1"/>
    <property type="molecule type" value="Genomic_DNA"/>
</dbReference>
<dbReference type="Proteomes" id="UP000812013">
    <property type="component" value="Unassembled WGS sequence"/>
</dbReference>
<evidence type="ECO:0000313" key="2">
    <source>
        <dbReference type="EMBL" id="MBW5483034.1"/>
    </source>
</evidence>
<proteinExistence type="predicted"/>
<name>A0ABS6Z5K5_9ACTN</name>
<feature type="region of interest" description="Disordered" evidence="1">
    <location>
        <begin position="23"/>
        <end position="50"/>
    </location>
</feature>
<comment type="caution">
    <text evidence="2">The sequence shown here is derived from an EMBL/GenBank/DDBJ whole genome shotgun (WGS) entry which is preliminary data.</text>
</comment>
<evidence type="ECO:0000256" key="1">
    <source>
        <dbReference type="SAM" id="MobiDB-lite"/>
    </source>
</evidence>
<evidence type="ECO:0000313" key="3">
    <source>
        <dbReference type="Proteomes" id="UP000812013"/>
    </source>
</evidence>
<feature type="non-terminal residue" evidence="2">
    <location>
        <position position="1"/>
    </location>
</feature>
<sequence length="74" mass="7809">PAEVAELPRRVRQASLVPQLREVRAPQAAPVAASARPAGRSPEEAREQMAAYRAGWARGAEDGSTRAASEGEEG</sequence>